<evidence type="ECO:0000259" key="3">
    <source>
        <dbReference type="Pfam" id="PF18962"/>
    </source>
</evidence>
<name>A0A5B7SW99_9FLAO</name>
<dbReference type="NCBIfam" id="TIGR04183">
    <property type="entry name" value="Por_Secre_tail"/>
    <property type="match status" value="1"/>
</dbReference>
<keyword evidence="1 2" id="KW-0732">Signal</keyword>
<evidence type="ECO:0000313" key="5">
    <source>
        <dbReference type="Proteomes" id="UP000310017"/>
    </source>
</evidence>
<proteinExistence type="predicted"/>
<dbReference type="KEGG" id="asag:FGM00_16325"/>
<dbReference type="OrthoDB" id="1446649at2"/>
<dbReference type="AlphaFoldDB" id="A0A5B7SW99"/>
<dbReference type="RefSeq" id="WP_138853936.1">
    <property type="nucleotide sequence ID" value="NZ_CP040710.1"/>
</dbReference>
<accession>A0A5B7SW99</accession>
<reference evidence="4 5" key="1">
    <citation type="submission" date="2019-05" db="EMBL/GenBank/DDBJ databases">
        <title>Genome sequencing of F202Z8.</title>
        <authorList>
            <person name="Kwon Y.M."/>
        </authorList>
    </citation>
    <scope>NUCLEOTIDE SEQUENCE [LARGE SCALE GENOMIC DNA]</scope>
    <source>
        <strain evidence="4 5">F202Z8</strain>
    </source>
</reference>
<dbReference type="Proteomes" id="UP000310017">
    <property type="component" value="Chromosome"/>
</dbReference>
<feature type="domain" description="Secretion system C-terminal sorting" evidence="3">
    <location>
        <begin position="84"/>
        <end position="143"/>
    </location>
</feature>
<organism evidence="4 5">
    <name type="scientific">Aggregatimonas sangjinii</name>
    <dbReference type="NCBI Taxonomy" id="2583587"/>
    <lineage>
        <taxon>Bacteria</taxon>
        <taxon>Pseudomonadati</taxon>
        <taxon>Bacteroidota</taxon>
        <taxon>Flavobacteriia</taxon>
        <taxon>Flavobacteriales</taxon>
        <taxon>Flavobacteriaceae</taxon>
        <taxon>Aggregatimonas</taxon>
    </lineage>
</organism>
<evidence type="ECO:0000256" key="1">
    <source>
        <dbReference type="ARBA" id="ARBA00022729"/>
    </source>
</evidence>
<gene>
    <name evidence="4" type="ORF">FGM00_16325</name>
</gene>
<evidence type="ECO:0000313" key="4">
    <source>
        <dbReference type="EMBL" id="QCX01599.1"/>
    </source>
</evidence>
<protein>
    <submittedName>
        <fullName evidence="4">T9SS type A sorting domain-containing protein</fullName>
    </submittedName>
</protein>
<sequence>MMKLLPTYVLLGICAITSAQAISKTVMASGGEALTNGEIHLNSTIGEPLIGMVENDLALDQGFWAGSLFVEPLTPKENLGGIIIFPNPVEEELNIFTNNTKVYGIALFSMEGRMVLQKKVDEFETEHLIDASILAKGAYVLQIFVVGEAEEKLFKVIKK</sequence>
<evidence type="ECO:0000256" key="2">
    <source>
        <dbReference type="SAM" id="SignalP"/>
    </source>
</evidence>
<dbReference type="InterPro" id="IPR026444">
    <property type="entry name" value="Secre_tail"/>
</dbReference>
<feature type="signal peptide" evidence="2">
    <location>
        <begin position="1"/>
        <end position="21"/>
    </location>
</feature>
<feature type="chain" id="PRO_5022954764" evidence="2">
    <location>
        <begin position="22"/>
        <end position="159"/>
    </location>
</feature>
<dbReference type="Pfam" id="PF18962">
    <property type="entry name" value="Por_Secre_tail"/>
    <property type="match status" value="1"/>
</dbReference>
<keyword evidence="5" id="KW-1185">Reference proteome</keyword>
<dbReference type="EMBL" id="CP040710">
    <property type="protein sequence ID" value="QCX01599.1"/>
    <property type="molecule type" value="Genomic_DNA"/>
</dbReference>